<protein>
    <recommendedName>
        <fullName evidence="1">Exostosin GT47 domain-containing protein</fullName>
    </recommendedName>
</protein>
<comment type="caution">
    <text evidence="2">The sequence shown here is derived from an EMBL/GenBank/DDBJ whole genome shotgun (WGS) entry which is preliminary data.</text>
</comment>
<dbReference type="Pfam" id="PF03016">
    <property type="entry name" value="Exostosin_GT47"/>
    <property type="match status" value="1"/>
</dbReference>
<gene>
    <name evidence="2" type="ORF">LLUT_LOCUS2503</name>
</gene>
<evidence type="ECO:0000313" key="3">
    <source>
        <dbReference type="Proteomes" id="UP001497480"/>
    </source>
</evidence>
<dbReference type="AlphaFoldDB" id="A0AAV1VX37"/>
<accession>A0AAV1VX37</accession>
<reference evidence="2 3" key="1">
    <citation type="submission" date="2024-03" db="EMBL/GenBank/DDBJ databases">
        <authorList>
            <person name="Martinez-Hernandez J."/>
        </authorList>
    </citation>
    <scope>NUCLEOTIDE SEQUENCE [LARGE SCALE GENOMIC DNA]</scope>
</reference>
<evidence type="ECO:0000313" key="2">
    <source>
        <dbReference type="EMBL" id="CAL0301443.1"/>
    </source>
</evidence>
<proteinExistence type="predicted"/>
<evidence type="ECO:0000259" key="1">
    <source>
        <dbReference type="Pfam" id="PF03016"/>
    </source>
</evidence>
<sequence length="127" mass="14130">MDEKSSWGMKLLGPKIHNTPGLFTNTGSSSSSSWYATNQFLFEVIFHNKMRKYECLTNDSSLANAIFVPCYAGLDVSQFLWVSNIRPPGDSYTRRSIFDSMLAGCVLFHSPKTTSQKKLSSSMPTSA</sequence>
<dbReference type="EMBL" id="CAXHTB010000002">
    <property type="protein sequence ID" value="CAL0301443.1"/>
    <property type="molecule type" value="Genomic_DNA"/>
</dbReference>
<name>A0AAV1VX37_LUPLU</name>
<keyword evidence="3" id="KW-1185">Reference proteome</keyword>
<dbReference type="InterPro" id="IPR040911">
    <property type="entry name" value="Exostosin_GT47"/>
</dbReference>
<feature type="domain" description="Exostosin GT47" evidence="1">
    <location>
        <begin position="28"/>
        <end position="84"/>
    </location>
</feature>
<dbReference type="Proteomes" id="UP001497480">
    <property type="component" value="Unassembled WGS sequence"/>
</dbReference>
<organism evidence="2 3">
    <name type="scientific">Lupinus luteus</name>
    <name type="common">European yellow lupine</name>
    <dbReference type="NCBI Taxonomy" id="3873"/>
    <lineage>
        <taxon>Eukaryota</taxon>
        <taxon>Viridiplantae</taxon>
        <taxon>Streptophyta</taxon>
        <taxon>Embryophyta</taxon>
        <taxon>Tracheophyta</taxon>
        <taxon>Spermatophyta</taxon>
        <taxon>Magnoliopsida</taxon>
        <taxon>eudicotyledons</taxon>
        <taxon>Gunneridae</taxon>
        <taxon>Pentapetalae</taxon>
        <taxon>rosids</taxon>
        <taxon>fabids</taxon>
        <taxon>Fabales</taxon>
        <taxon>Fabaceae</taxon>
        <taxon>Papilionoideae</taxon>
        <taxon>50 kb inversion clade</taxon>
        <taxon>genistoids sensu lato</taxon>
        <taxon>core genistoids</taxon>
        <taxon>Genisteae</taxon>
        <taxon>Lupinus</taxon>
    </lineage>
</organism>